<dbReference type="Gene3D" id="3.30.300.30">
    <property type="match status" value="1"/>
</dbReference>
<protein>
    <recommendedName>
        <fullName evidence="1">Carrier domain-containing protein</fullName>
    </recommendedName>
</protein>
<gene>
    <name evidence="2" type="ORF">N7G274_009956</name>
</gene>
<dbReference type="InterPro" id="IPR001031">
    <property type="entry name" value="Thioesterase"/>
</dbReference>
<dbReference type="PROSITE" id="PS00455">
    <property type="entry name" value="AMP_BINDING"/>
    <property type="match status" value="1"/>
</dbReference>
<dbReference type="Pfam" id="PF00550">
    <property type="entry name" value="PP-binding"/>
    <property type="match status" value="1"/>
</dbReference>
<proteinExistence type="predicted"/>
<comment type="caution">
    <text evidence="2">The sequence shown here is derived from an EMBL/GenBank/DDBJ whole genome shotgun (WGS) entry which is preliminary data.</text>
</comment>
<dbReference type="PROSITE" id="PS50075">
    <property type="entry name" value="CARRIER"/>
    <property type="match status" value="1"/>
</dbReference>
<dbReference type="Proteomes" id="UP001590950">
    <property type="component" value="Unassembled WGS sequence"/>
</dbReference>
<dbReference type="EMBL" id="JBEFKJ010000042">
    <property type="protein sequence ID" value="KAL2037267.1"/>
    <property type="molecule type" value="Genomic_DNA"/>
</dbReference>
<dbReference type="SUPFAM" id="SSF47336">
    <property type="entry name" value="ACP-like"/>
    <property type="match status" value="1"/>
</dbReference>
<dbReference type="InterPro" id="IPR045851">
    <property type="entry name" value="AMP-bd_C_sf"/>
</dbReference>
<dbReference type="InterPro" id="IPR020845">
    <property type="entry name" value="AMP-binding_CS"/>
</dbReference>
<evidence type="ECO:0000313" key="2">
    <source>
        <dbReference type="EMBL" id="KAL2037267.1"/>
    </source>
</evidence>
<dbReference type="InterPro" id="IPR036736">
    <property type="entry name" value="ACP-like_sf"/>
</dbReference>
<dbReference type="Pfam" id="PF00501">
    <property type="entry name" value="AMP-binding"/>
    <property type="match status" value="1"/>
</dbReference>
<dbReference type="Gene3D" id="3.40.50.1820">
    <property type="entry name" value="alpha/beta hydrolase"/>
    <property type="match status" value="1"/>
</dbReference>
<reference evidence="2 3" key="1">
    <citation type="submission" date="2024-09" db="EMBL/GenBank/DDBJ databases">
        <title>Rethinking Asexuality: The Enigmatic Case of Functional Sexual Genes in Lepraria (Stereocaulaceae).</title>
        <authorList>
            <person name="Doellman M."/>
            <person name="Sun Y."/>
            <person name="Barcenas-Pena A."/>
            <person name="Lumbsch H.T."/>
            <person name="Grewe F."/>
        </authorList>
    </citation>
    <scope>NUCLEOTIDE SEQUENCE [LARGE SCALE GENOMIC DNA]</scope>
    <source>
        <strain evidence="2 3">Mercado 3170</strain>
    </source>
</reference>
<evidence type="ECO:0000313" key="3">
    <source>
        <dbReference type="Proteomes" id="UP001590950"/>
    </source>
</evidence>
<dbReference type="InterPro" id="IPR009081">
    <property type="entry name" value="PP-bd_ACP"/>
</dbReference>
<accession>A0ABR3ZUJ8</accession>
<dbReference type="InterPro" id="IPR000873">
    <property type="entry name" value="AMP-dep_synth/lig_dom"/>
</dbReference>
<dbReference type="InterPro" id="IPR042099">
    <property type="entry name" value="ANL_N_sf"/>
</dbReference>
<dbReference type="Gene3D" id="3.40.50.12780">
    <property type="entry name" value="N-terminal domain of ligase-like"/>
    <property type="match status" value="1"/>
</dbReference>
<feature type="domain" description="Carrier" evidence="1">
    <location>
        <begin position="601"/>
        <end position="678"/>
    </location>
</feature>
<evidence type="ECO:0000259" key="1">
    <source>
        <dbReference type="PROSITE" id="PS50075"/>
    </source>
</evidence>
<dbReference type="InterPro" id="IPR029058">
    <property type="entry name" value="AB_hydrolase_fold"/>
</dbReference>
<dbReference type="Pfam" id="PF00975">
    <property type="entry name" value="Thioesterase"/>
    <property type="match status" value="1"/>
</dbReference>
<sequence length="961" mass="106305">MEIQNLYQLFQRSAGYETGITIYPSNSKSAPKHVGYLELFERARLDAFKIEAVPGIKSDTVVLLHFNQYEDSIRWFWAVIVAGYVPAISPPFTNNHDQRKKYLAHLSQLLKDPVILTTKALIPEFLEQDLHRIHAVESLDRNFNSNGLSKRSSAIACSRVLDLSIKDSDFTNHKTGASSTTSSDMIPLRTFPAGHDKVPEDLAVLMLTSGSSGAAKAVCLRHGQIIHATYGKTTFHETSSKDVFFNWIGLDHVANLTEIHLHAMLLGADQVHVAASVVLVDPLLFLRLLQEHRITYTFAPGFFLSALVRALGQHQSTKFDLSCFKNFITGAEAIRTEPCIALTGLLQRHGTNNNFIRPGVGMTEICAGAIYSKICPGYDKGKGLEYVANGTCTPAIEMRIHSLNDNKPLNGEIGELQLHGPAVFTEYYNNKKATEEAFTEDGWFKTGDKAFIDADGQLNITGRAKETIIINGINYLPIDIESAIEEASIPGVTPSYTVAFADRPKGSNTEVASIVYLPENEDLDLGTRIHINNTIANVCVNVCGVRPHEIFPVDKETLPKSSLGKISRTKVQTAYKTGALAHFQSANTDSIRKYRLSQRIPPTNDLEKLLLVLFTSQHNVPAETLGVTDNLLTYGLDSITLVKFSSLLQSELKLSISISLPLLNPTIQTLALAIGDLQKPKTYNPFVSLGTAGTKAPLWLIHPGTGDILVFLNLAKYFTDRPIYALRACGFSPGEAPFFSIEEAVGIYHDAIKNVQPNGPYAIAAYSFGSILAFELAKMLENEGKVVPFLGVIDLPPHIAPRMRELDFVEVLLHLSRFIGLMEELDAESMSEKMQMFTHDQVLDHIIHDAPPGRMQELGLDKETLGGWAEASLALQSLGKHFEPSGTVASMDVFVAGPWEGGFGVQSREEWRKKWLEPWKEFVDSEVRFHDVEGEHYTIMDKDHVHGFQKKLKAALAGRDI</sequence>
<name>A0ABR3ZUJ8_9LECA</name>
<keyword evidence="3" id="KW-1185">Reference proteome</keyword>
<dbReference type="PANTHER" id="PTHR22754:SF32">
    <property type="entry name" value="DISCO-INTERACTING PROTEIN 2"/>
    <property type="match status" value="1"/>
</dbReference>
<dbReference type="Gene3D" id="1.10.1200.10">
    <property type="entry name" value="ACP-like"/>
    <property type="match status" value="1"/>
</dbReference>
<organism evidence="2 3">
    <name type="scientific">Stereocaulon virgatum</name>
    <dbReference type="NCBI Taxonomy" id="373712"/>
    <lineage>
        <taxon>Eukaryota</taxon>
        <taxon>Fungi</taxon>
        <taxon>Dikarya</taxon>
        <taxon>Ascomycota</taxon>
        <taxon>Pezizomycotina</taxon>
        <taxon>Lecanoromycetes</taxon>
        <taxon>OSLEUM clade</taxon>
        <taxon>Lecanoromycetidae</taxon>
        <taxon>Lecanorales</taxon>
        <taxon>Lecanorineae</taxon>
        <taxon>Stereocaulaceae</taxon>
        <taxon>Stereocaulon</taxon>
    </lineage>
</organism>
<dbReference type="PANTHER" id="PTHR22754">
    <property type="entry name" value="DISCO-INTERACTING PROTEIN 2 DIP2 -RELATED"/>
    <property type="match status" value="1"/>
</dbReference>
<dbReference type="SUPFAM" id="SSF56801">
    <property type="entry name" value="Acetyl-CoA synthetase-like"/>
    <property type="match status" value="1"/>
</dbReference>
<dbReference type="SUPFAM" id="SSF53474">
    <property type="entry name" value="alpha/beta-Hydrolases"/>
    <property type="match status" value="1"/>
</dbReference>